<proteinExistence type="predicted"/>
<dbReference type="EMBL" id="CP001812">
    <property type="protein sequence ID" value="ADL36346.1"/>
    <property type="molecule type" value="Genomic_DNA"/>
</dbReference>
<organism evidence="1 2">
    <name type="scientific">Butyrivibrio proteoclasticus (strain ATCC 51982 / DSM 14932 / B316)</name>
    <name type="common">Clostridium proteoclasticum</name>
    <dbReference type="NCBI Taxonomy" id="515622"/>
    <lineage>
        <taxon>Bacteria</taxon>
        <taxon>Bacillati</taxon>
        <taxon>Bacillota</taxon>
        <taxon>Clostridia</taxon>
        <taxon>Lachnospirales</taxon>
        <taxon>Lachnospiraceae</taxon>
        <taxon>Butyrivibrio</taxon>
    </lineage>
</organism>
<sequence length="157" mass="18157">MEMKKAIRCIDQTYVEGNAKELVDKAYRYDDDFSDDAVQEIIDFATAQKEDCRTLIYLLEARQEEKEGKLLLGQIKNDILLYDSAEEFEYNDDTVEIWKESTTGQVLVHITGEDKQGPYHATNAYDFEEFMNRDMGSLESLIGETLFYGTVYDEEVA</sequence>
<evidence type="ECO:0000313" key="1">
    <source>
        <dbReference type="EMBL" id="ADL36346.1"/>
    </source>
</evidence>
<keyword evidence="2" id="KW-1185">Reference proteome</keyword>
<gene>
    <name evidence="1" type="ordered locus">bpr_II409</name>
</gene>
<geneLocation type="plasmid" evidence="1 2">
    <name>pCY360</name>
</geneLocation>
<dbReference type="Proteomes" id="UP000001299">
    <property type="component" value="Plasmid pCY360"/>
</dbReference>
<dbReference type="HOGENOM" id="CLU_1674654_0_0_9"/>
<dbReference type="RefSeq" id="WP_013282995.1">
    <property type="nucleotide sequence ID" value="NC_014389.1"/>
</dbReference>
<accession>E0S4L4</accession>
<name>E0S4L4_BUTPB</name>
<reference evidence="1 2" key="1">
    <citation type="journal article" date="2010" name="PLoS ONE">
        <title>The glycobiome of the rumen bacterium Butyrivibrio proteoclasticus B316(T) highlights adaptation to a polysaccharide-rich environment.</title>
        <authorList>
            <person name="Kelly W.J."/>
            <person name="Leahy S.C."/>
            <person name="Altermann E."/>
            <person name="Yeoman C.J."/>
            <person name="Dunne J.C."/>
            <person name="Kong Z."/>
            <person name="Pacheco D.M."/>
            <person name="Li D."/>
            <person name="Noel S.J."/>
            <person name="Moon C.D."/>
            <person name="Cookson A.L."/>
            <person name="Attwood G.T."/>
        </authorList>
    </citation>
    <scope>NUCLEOTIDE SEQUENCE [LARGE SCALE GENOMIC DNA]</scope>
    <source>
        <strain evidence="2">ATCC 51982 / DSM 14932 / B316</strain>
        <plasmid evidence="2">Plasmid pCY360</plasmid>
    </source>
</reference>
<dbReference type="KEGG" id="bpb:bpr_II409"/>
<protein>
    <submittedName>
        <fullName evidence="1">Uncharacterized protein</fullName>
    </submittedName>
</protein>
<keyword evidence="1" id="KW-0614">Plasmid</keyword>
<evidence type="ECO:0000313" key="2">
    <source>
        <dbReference type="Proteomes" id="UP000001299"/>
    </source>
</evidence>
<dbReference type="AlphaFoldDB" id="E0S4L4"/>